<proteinExistence type="predicted"/>
<accession>A0A8T4L0K7</accession>
<organism evidence="2 3">
    <name type="scientific">Candidatus Iainarchaeum sp</name>
    <dbReference type="NCBI Taxonomy" id="3101447"/>
    <lineage>
        <taxon>Archaea</taxon>
        <taxon>Candidatus Iainarchaeota</taxon>
        <taxon>Candidatus Iainarchaeia</taxon>
        <taxon>Candidatus Iainarchaeales</taxon>
        <taxon>Candidatus Iainarchaeaceae</taxon>
        <taxon>Candidatus Iainarchaeum</taxon>
    </lineage>
</organism>
<evidence type="ECO:0000313" key="2">
    <source>
        <dbReference type="EMBL" id="MBS3057375.1"/>
    </source>
</evidence>
<dbReference type="InterPro" id="IPR027954">
    <property type="entry name" value="Transcobalamin-like_C"/>
</dbReference>
<dbReference type="AlphaFoldDB" id="A0A8T4L0K7"/>
<name>A0A8T4L0K7_9ARCH</name>
<gene>
    <name evidence="2" type="ORF">J4415_01985</name>
</gene>
<dbReference type="Pfam" id="PF14478">
    <property type="entry name" value="DUF4430"/>
    <property type="match status" value="1"/>
</dbReference>
<evidence type="ECO:0000259" key="1">
    <source>
        <dbReference type="Pfam" id="PF14478"/>
    </source>
</evidence>
<reference evidence="2" key="2">
    <citation type="submission" date="2021-05" db="EMBL/GenBank/DDBJ databases">
        <title>Protein family content uncovers lineage relationships and bacterial pathway maintenance mechanisms in DPANN archaea.</title>
        <authorList>
            <person name="Castelle C.J."/>
            <person name="Meheust R."/>
            <person name="Jaffe A.L."/>
            <person name="Seitz K."/>
            <person name="Gong X."/>
            <person name="Baker B.J."/>
            <person name="Banfield J.F."/>
        </authorList>
    </citation>
    <scope>NUCLEOTIDE SEQUENCE</scope>
    <source>
        <strain evidence="2">RIFCSPHIGHO2_01_FULL_AR10_44_11</strain>
    </source>
</reference>
<dbReference type="Gene3D" id="2.170.130.30">
    <property type="match status" value="1"/>
</dbReference>
<comment type="caution">
    <text evidence="2">The sequence shown here is derived from an EMBL/GenBank/DDBJ whole genome shotgun (WGS) entry which is preliminary data.</text>
</comment>
<dbReference type="Proteomes" id="UP000677687">
    <property type="component" value="Unassembled WGS sequence"/>
</dbReference>
<feature type="domain" description="Transcobalamin-like C-terminal" evidence="1">
    <location>
        <begin position="26"/>
        <end position="92"/>
    </location>
</feature>
<sequence>MEKVNFQLLIEANGEETSQSISVPKGTNALEAMKMLADVNYSTSAFGAFVTSINGIANTSDSYWLFWIEGKFAEKAIDAYSINGDTVVIWRFLDAEESKKFWGS</sequence>
<protein>
    <submittedName>
        <fullName evidence="2">DUF4430 domain-containing protein</fullName>
    </submittedName>
</protein>
<dbReference type="EMBL" id="JAGVWD010000026">
    <property type="protein sequence ID" value="MBS3057375.1"/>
    <property type="molecule type" value="Genomic_DNA"/>
</dbReference>
<reference evidence="2" key="1">
    <citation type="submission" date="2021-03" db="EMBL/GenBank/DDBJ databases">
        <authorList>
            <person name="Jaffe A."/>
        </authorList>
    </citation>
    <scope>NUCLEOTIDE SEQUENCE</scope>
    <source>
        <strain evidence="2">RIFCSPHIGHO2_01_FULL_AR10_44_11</strain>
    </source>
</reference>
<evidence type="ECO:0000313" key="3">
    <source>
        <dbReference type="Proteomes" id="UP000677687"/>
    </source>
</evidence>